<feature type="region of interest" description="Disordered" evidence="1">
    <location>
        <begin position="50"/>
        <end position="90"/>
    </location>
</feature>
<dbReference type="EMBL" id="FUYG01000006">
    <property type="protein sequence ID" value="SKA97677.1"/>
    <property type="molecule type" value="Genomic_DNA"/>
</dbReference>
<dbReference type="AlphaFoldDB" id="A0A1T4Y7A3"/>
<reference evidence="3" key="1">
    <citation type="submission" date="2017-02" db="EMBL/GenBank/DDBJ databases">
        <authorList>
            <person name="Varghese N."/>
            <person name="Submissions S."/>
        </authorList>
    </citation>
    <scope>NUCLEOTIDE SEQUENCE [LARGE SCALE GENOMIC DNA]</scope>
    <source>
        <strain evidence="3">VKM Ac-2052</strain>
    </source>
</reference>
<organism evidence="2 3">
    <name type="scientific">Agreia bicolorata</name>
    <dbReference type="NCBI Taxonomy" id="110935"/>
    <lineage>
        <taxon>Bacteria</taxon>
        <taxon>Bacillati</taxon>
        <taxon>Actinomycetota</taxon>
        <taxon>Actinomycetes</taxon>
        <taxon>Micrococcales</taxon>
        <taxon>Microbacteriaceae</taxon>
        <taxon>Agreia</taxon>
    </lineage>
</organism>
<name>A0A1T4Y7A3_9MICO</name>
<evidence type="ECO:0000313" key="2">
    <source>
        <dbReference type="EMBL" id="SKA97677.1"/>
    </source>
</evidence>
<evidence type="ECO:0000313" key="3">
    <source>
        <dbReference type="Proteomes" id="UP000189735"/>
    </source>
</evidence>
<feature type="compositionally biased region" description="Pro residues" evidence="1">
    <location>
        <begin position="67"/>
        <end position="83"/>
    </location>
</feature>
<accession>A0A1T4Y7A3</accession>
<dbReference type="RefSeq" id="WP_139368727.1">
    <property type="nucleotide sequence ID" value="NZ_FUYG01000006.1"/>
</dbReference>
<dbReference type="Proteomes" id="UP000189735">
    <property type="component" value="Unassembled WGS sequence"/>
</dbReference>
<gene>
    <name evidence="2" type="ORF">SAMN06295879_2422</name>
</gene>
<protein>
    <submittedName>
        <fullName evidence="2">Uncharacterized protein</fullName>
    </submittedName>
</protein>
<evidence type="ECO:0000256" key="1">
    <source>
        <dbReference type="SAM" id="MobiDB-lite"/>
    </source>
</evidence>
<sequence length="206" mass="20877">MAIDDEPSQASVVAQLEVFAQPQGLDDTLPRASFVVTRYTEQAGASAVDGFLGLPVGSEDPGDGRMPLPPPADPSAPPTPAPETPEEQAARVANDQVVIAQFLDAAGDLAGIRGTPTVQTMACDIDGAPTGQQVTGSVVIPIFEVADTADDAYTAITNSWKEAGMGSAGSATGRAYFGTPSTTASVQQASIRGAADGLSLTAQGRC</sequence>
<proteinExistence type="predicted"/>